<evidence type="ECO:0000313" key="18">
    <source>
        <dbReference type="Proteomes" id="UP001210339"/>
    </source>
</evidence>
<accession>A0ABY7QU22</accession>
<proteinExistence type="inferred from homology"/>
<dbReference type="Gene3D" id="3.40.50.460">
    <property type="entry name" value="Phosphofructokinase domain"/>
    <property type="match status" value="1"/>
</dbReference>
<dbReference type="InterPro" id="IPR022953">
    <property type="entry name" value="ATP_PFK"/>
</dbReference>
<evidence type="ECO:0000256" key="4">
    <source>
        <dbReference type="ARBA" id="ARBA00004679"/>
    </source>
</evidence>
<keyword evidence="8 15" id="KW-0479">Metal-binding</keyword>
<feature type="binding site" description="in other chain" evidence="15">
    <location>
        <begin position="125"/>
        <end position="127"/>
    </location>
    <ligand>
        <name>substrate</name>
        <note>ligand shared between dimeric partners</note>
    </ligand>
</feature>
<feature type="binding site" description="in other chain" evidence="15">
    <location>
        <begin position="213"/>
        <end position="215"/>
    </location>
    <ligand>
        <name>ADP</name>
        <dbReference type="ChEBI" id="CHEBI:456216"/>
        <note>allosteric activator; ligand shared between dimeric partners</note>
    </ligand>
</feature>
<keyword evidence="11 15" id="KW-0067">ATP-binding</keyword>
<feature type="binding site" description="in other chain" evidence="15">
    <location>
        <position position="154"/>
    </location>
    <ligand>
        <name>ADP</name>
        <dbReference type="ChEBI" id="CHEBI:456216"/>
        <note>allosteric activator; ligand shared between dimeric partners</note>
    </ligand>
</feature>
<feature type="binding site" evidence="15">
    <location>
        <begin position="102"/>
        <end position="105"/>
    </location>
    <ligand>
        <name>ATP</name>
        <dbReference type="ChEBI" id="CHEBI:30616"/>
    </ligand>
</feature>
<organism evidence="17 18">
    <name type="scientific">Peptoniphilus equinus</name>
    <dbReference type="NCBI Taxonomy" id="3016343"/>
    <lineage>
        <taxon>Bacteria</taxon>
        <taxon>Bacillati</taxon>
        <taxon>Bacillota</taxon>
        <taxon>Tissierellia</taxon>
        <taxon>Tissierellales</taxon>
        <taxon>Peptoniphilaceae</taxon>
        <taxon>Peptoniphilus</taxon>
    </lineage>
</organism>
<evidence type="ECO:0000256" key="8">
    <source>
        <dbReference type="ARBA" id="ARBA00022723"/>
    </source>
</evidence>
<gene>
    <name evidence="15 17" type="primary">pfkA</name>
    <name evidence="17" type="ORF">O6R05_07215</name>
</gene>
<dbReference type="GO" id="GO:0003872">
    <property type="term" value="F:6-phosphofructokinase activity"/>
    <property type="evidence" value="ECO:0007669"/>
    <property type="project" value="UniProtKB-EC"/>
</dbReference>
<dbReference type="PANTHER" id="PTHR13697">
    <property type="entry name" value="PHOSPHOFRUCTOKINASE"/>
    <property type="match status" value="1"/>
</dbReference>
<sequence>MKNIGILTSGGDAPGMNAVIRASVRAALYKGIKVYGIRRGYEGLIDGDVIEMNASSVGDIIQRGGTILGTSRSERFMTEEGFQKALNVLEVFDIDQLVVLGGDGTMKGALKLSEHGIAVACLPLTIDNDMGYTDYTIGFFTAVDTVTEAISRIRDTTESHGRANIVEVMGRNCGDIALYAGLAAGAESIIVPEHPFDMDSIAKKAIEGKNRGKRHHIIILAEGAGDAEDIKTHFEELTGIVTRVTVLGYIQRGGSPSVVDRILGSNMGVAAVEALSAGKKAVAIGYNDGKFNEMPLVEAVNVKKVYRDNLEDILTITSI</sequence>
<keyword evidence="6 15" id="KW-0021">Allosteric enzyme</keyword>
<dbReference type="InterPro" id="IPR000023">
    <property type="entry name" value="Phosphofructokinase_dom"/>
</dbReference>
<comment type="catalytic activity">
    <reaction evidence="14 15">
        <text>beta-D-fructose 6-phosphate + ATP = beta-D-fructose 1,6-bisphosphate + ADP + H(+)</text>
        <dbReference type="Rhea" id="RHEA:16109"/>
        <dbReference type="ChEBI" id="CHEBI:15378"/>
        <dbReference type="ChEBI" id="CHEBI:30616"/>
        <dbReference type="ChEBI" id="CHEBI:32966"/>
        <dbReference type="ChEBI" id="CHEBI:57634"/>
        <dbReference type="ChEBI" id="CHEBI:456216"/>
        <dbReference type="EC" id="2.7.1.11"/>
    </reaction>
</comment>
<feature type="binding site" evidence="15">
    <location>
        <begin position="72"/>
        <end position="73"/>
    </location>
    <ligand>
        <name>ATP</name>
        <dbReference type="ChEBI" id="CHEBI:30616"/>
    </ligand>
</feature>
<evidence type="ECO:0000256" key="1">
    <source>
        <dbReference type="ARBA" id="ARBA00001946"/>
    </source>
</evidence>
<dbReference type="EMBL" id="CP115667">
    <property type="protein sequence ID" value="WBW49785.1"/>
    <property type="molecule type" value="Genomic_DNA"/>
</dbReference>
<dbReference type="InterPro" id="IPR035966">
    <property type="entry name" value="PKF_sf"/>
</dbReference>
<dbReference type="EC" id="2.7.1.11" evidence="15"/>
<evidence type="ECO:0000256" key="7">
    <source>
        <dbReference type="ARBA" id="ARBA00022679"/>
    </source>
</evidence>
<evidence type="ECO:0000256" key="5">
    <source>
        <dbReference type="ARBA" id="ARBA00022490"/>
    </source>
</evidence>
<dbReference type="InterPro" id="IPR012003">
    <property type="entry name" value="ATP_PFK_prok-type"/>
</dbReference>
<name>A0ABY7QU22_9FIRM</name>
<dbReference type="NCBIfam" id="NF002872">
    <property type="entry name" value="PRK03202.1"/>
    <property type="match status" value="1"/>
</dbReference>
<keyword evidence="7 15" id="KW-0808">Transferase</keyword>
<comment type="cofactor">
    <cofactor evidence="1 15">
        <name>Mg(2+)</name>
        <dbReference type="ChEBI" id="CHEBI:18420"/>
    </cofactor>
</comment>
<feature type="binding site" description="in other chain" evidence="15">
    <location>
        <begin position="185"/>
        <end position="187"/>
    </location>
    <ligand>
        <name>ADP</name>
        <dbReference type="ChEBI" id="CHEBI:456216"/>
        <note>allosteric activator; ligand shared between dimeric partners</note>
    </ligand>
</feature>
<dbReference type="PRINTS" id="PR00476">
    <property type="entry name" value="PHFRCTKINASE"/>
</dbReference>
<evidence type="ECO:0000259" key="16">
    <source>
        <dbReference type="Pfam" id="PF00365"/>
    </source>
</evidence>
<feature type="binding site" evidence="15">
    <location>
        <position position="243"/>
    </location>
    <ligand>
        <name>substrate</name>
        <note>ligand shared between dimeric partners</note>
    </ligand>
</feature>
<evidence type="ECO:0000313" key="17">
    <source>
        <dbReference type="EMBL" id="WBW49785.1"/>
    </source>
</evidence>
<keyword evidence="13 15" id="KW-0324">Glycolysis</keyword>
<evidence type="ECO:0000256" key="10">
    <source>
        <dbReference type="ARBA" id="ARBA00022777"/>
    </source>
</evidence>
<keyword evidence="18" id="KW-1185">Reference proteome</keyword>
<evidence type="ECO:0000256" key="9">
    <source>
        <dbReference type="ARBA" id="ARBA00022741"/>
    </source>
</evidence>
<evidence type="ECO:0000256" key="2">
    <source>
        <dbReference type="ARBA" id="ARBA00002659"/>
    </source>
</evidence>
<dbReference type="Pfam" id="PF00365">
    <property type="entry name" value="PFK"/>
    <property type="match status" value="1"/>
</dbReference>
<feature type="binding site" evidence="15">
    <location>
        <position position="162"/>
    </location>
    <ligand>
        <name>substrate</name>
        <note>ligand shared between dimeric partners</note>
    </ligand>
</feature>
<keyword evidence="9 15" id="KW-0547">Nucleotide-binding</keyword>
<feature type="binding site" evidence="15">
    <location>
        <position position="11"/>
    </location>
    <ligand>
        <name>ATP</name>
        <dbReference type="ChEBI" id="CHEBI:30616"/>
    </ligand>
</feature>
<comment type="activity regulation">
    <text evidence="15">Allosterically activated by ADP and other diphosphonucleosides, and allosterically inhibited by phosphoenolpyruvate.</text>
</comment>
<evidence type="ECO:0000256" key="11">
    <source>
        <dbReference type="ARBA" id="ARBA00022840"/>
    </source>
</evidence>
<feature type="domain" description="Phosphofructokinase" evidence="16">
    <location>
        <begin position="3"/>
        <end position="275"/>
    </location>
</feature>
<comment type="pathway">
    <text evidence="4 15">Carbohydrate degradation; glycolysis; D-glyceraldehyde 3-phosphate and glycerone phosphate from D-glucose: step 3/4.</text>
</comment>
<evidence type="ECO:0000256" key="6">
    <source>
        <dbReference type="ARBA" id="ARBA00022533"/>
    </source>
</evidence>
<feature type="binding site" evidence="15">
    <location>
        <begin position="21"/>
        <end position="25"/>
    </location>
    <ligand>
        <name>ADP</name>
        <dbReference type="ChEBI" id="CHEBI:456216"/>
        <note>allosteric activator; ligand shared between dimeric partners</note>
    </ligand>
</feature>
<evidence type="ECO:0000256" key="12">
    <source>
        <dbReference type="ARBA" id="ARBA00022842"/>
    </source>
</evidence>
<dbReference type="HAMAP" id="MF_00339">
    <property type="entry name" value="Phosphofructokinase_I_B1"/>
    <property type="match status" value="1"/>
</dbReference>
<evidence type="ECO:0000256" key="14">
    <source>
        <dbReference type="ARBA" id="ARBA00048070"/>
    </source>
</evidence>
<comment type="subcellular location">
    <subcellularLocation>
        <location evidence="3 15">Cytoplasm</location>
    </subcellularLocation>
</comment>
<protein>
    <recommendedName>
        <fullName evidence="15">ATP-dependent 6-phosphofructokinase</fullName>
        <shortName evidence="15">ATP-PFK</shortName>
        <shortName evidence="15">Phosphofructokinase</shortName>
        <ecNumber evidence="15">2.7.1.11</ecNumber>
    </recommendedName>
    <alternativeName>
        <fullName evidence="15">Phosphohexokinase</fullName>
    </alternativeName>
</protein>
<comment type="subunit">
    <text evidence="15">Homotetramer.</text>
</comment>
<dbReference type="InterPro" id="IPR012828">
    <property type="entry name" value="PFKA_ATP_prok"/>
</dbReference>
<dbReference type="PANTHER" id="PTHR13697:SF4">
    <property type="entry name" value="ATP-DEPENDENT 6-PHOSPHOFRUCTOKINASE"/>
    <property type="match status" value="1"/>
</dbReference>
<reference evidence="17 18" key="1">
    <citation type="submission" date="2023-01" db="EMBL/GenBank/DDBJ databases">
        <authorList>
            <person name="Lee S.H."/>
            <person name="Jung H.S."/>
            <person name="Yun J.U."/>
        </authorList>
    </citation>
    <scope>NUCLEOTIDE SEQUENCE [LARGE SCALE GENOMIC DNA]</scope>
    <source>
        <strain evidence="17 18">CBA3646</strain>
    </source>
</reference>
<dbReference type="RefSeq" id="WP_271191316.1">
    <property type="nucleotide sequence ID" value="NZ_CP115667.1"/>
</dbReference>
<comment type="function">
    <text evidence="2 15">Catalyzes the phosphorylation of D-fructose 6-phosphate to fructose 1,6-bisphosphate by ATP, the first committing step of glycolysis.</text>
</comment>
<feature type="active site" description="Proton acceptor" evidence="15">
    <location>
        <position position="127"/>
    </location>
</feature>
<feature type="binding site" description="in other chain" evidence="15">
    <location>
        <position position="211"/>
    </location>
    <ligand>
        <name>ADP</name>
        <dbReference type="ChEBI" id="CHEBI:456216"/>
        <note>allosteric activator; ligand shared between dimeric partners</note>
    </ligand>
</feature>
<keyword evidence="10 15" id="KW-0418">Kinase</keyword>
<comment type="caution">
    <text evidence="15">Lacks conserved residue(s) required for the propagation of feature annotation.</text>
</comment>
<evidence type="ECO:0000256" key="3">
    <source>
        <dbReference type="ARBA" id="ARBA00004496"/>
    </source>
</evidence>
<dbReference type="Proteomes" id="UP001210339">
    <property type="component" value="Chromosome"/>
</dbReference>
<dbReference type="NCBIfam" id="TIGR02482">
    <property type="entry name" value="PFKA_ATP"/>
    <property type="match status" value="1"/>
</dbReference>
<keyword evidence="5 15" id="KW-0963">Cytoplasm</keyword>
<feature type="binding site" description="in other chain" evidence="15">
    <location>
        <begin position="249"/>
        <end position="252"/>
    </location>
    <ligand>
        <name>substrate</name>
        <note>ligand shared between dimeric partners</note>
    </ligand>
</feature>
<dbReference type="SUPFAM" id="SSF53784">
    <property type="entry name" value="Phosphofructokinase"/>
    <property type="match status" value="1"/>
</dbReference>
<dbReference type="PIRSF" id="PIRSF000532">
    <property type="entry name" value="ATP_PFK_prok"/>
    <property type="match status" value="1"/>
</dbReference>
<keyword evidence="12 15" id="KW-0460">Magnesium</keyword>
<evidence type="ECO:0000256" key="15">
    <source>
        <dbReference type="HAMAP-Rule" id="MF_00339"/>
    </source>
</evidence>
<evidence type="ECO:0000256" key="13">
    <source>
        <dbReference type="ARBA" id="ARBA00023152"/>
    </source>
</evidence>
<feature type="binding site" evidence="15">
    <location>
        <position position="103"/>
    </location>
    <ligand>
        <name>Mg(2+)</name>
        <dbReference type="ChEBI" id="CHEBI:18420"/>
        <note>catalytic</note>
    </ligand>
</feature>
<feature type="binding site" description="in other chain" evidence="15">
    <location>
        <begin position="169"/>
        <end position="171"/>
    </location>
    <ligand>
        <name>substrate</name>
        <note>ligand shared between dimeric partners</note>
    </ligand>
</feature>
<feature type="binding site" description="in other chain" evidence="15">
    <location>
        <position position="222"/>
    </location>
    <ligand>
        <name>substrate</name>
        <note>ligand shared between dimeric partners</note>
    </ligand>
</feature>
<comment type="similarity">
    <text evidence="15">Belongs to the phosphofructokinase type A (PFKA) family. ATP-dependent PFK group I subfamily. Prokaryotic clade 'B1' sub-subfamily.</text>
</comment>
<dbReference type="Gene3D" id="3.40.50.450">
    <property type="match status" value="1"/>
</dbReference>